<accession>A0A177BVB9</accession>
<dbReference type="FunCoup" id="A0A177BVB9">
    <property type="interactions" value="1134"/>
</dbReference>
<feature type="region of interest" description="Interaction with histone H4 N-terminus" evidence="9">
    <location>
        <begin position="48"/>
        <end position="50"/>
    </location>
</feature>
<dbReference type="RefSeq" id="XP_018029789.1">
    <property type="nucleotide sequence ID" value="XM_018175894.1"/>
</dbReference>
<feature type="domain" description="Histone acetyl transferase HAT1 N-terminal" evidence="12">
    <location>
        <begin position="8"/>
        <end position="174"/>
    </location>
</feature>
<comment type="subunit">
    <text evidence="7">Component of the HAT-B complex composed of at least HAT1 and HAT2. The HAT-B complex binds to histone H4 tail.</text>
</comment>
<feature type="site" description="Interaction with histone H4 N-terminus" evidence="10">
    <location>
        <position position="190"/>
    </location>
</feature>
<evidence type="ECO:0000256" key="1">
    <source>
        <dbReference type="ARBA" id="ARBA00010543"/>
    </source>
</evidence>
<keyword evidence="5 7" id="KW-0012">Acyltransferase</keyword>
<dbReference type="GO" id="GO:0000781">
    <property type="term" value="C:chromosome, telomeric region"/>
    <property type="evidence" value="ECO:0007669"/>
    <property type="project" value="GOC"/>
</dbReference>
<keyword evidence="4 7" id="KW-0808">Transferase</keyword>
<feature type="active site" description="Proton donor/acceptor" evidence="8">
    <location>
        <position position="315"/>
    </location>
</feature>
<evidence type="ECO:0000256" key="9">
    <source>
        <dbReference type="PIRSR" id="PIRSR038084-2"/>
    </source>
</evidence>
<protein>
    <recommendedName>
        <fullName evidence="3 7">Histone acetyltransferase type B catalytic subunit</fullName>
        <ecNumber evidence="2 7">2.3.1.48</ecNumber>
    </recommendedName>
</protein>
<dbReference type="InterPro" id="IPR019467">
    <property type="entry name" value="Hat1_N"/>
</dbReference>
<dbReference type="Gene3D" id="3.90.360.10">
    <property type="entry name" value="Histone acetyl transferase 1 (HAT1), N-terminal domain"/>
    <property type="match status" value="1"/>
</dbReference>
<dbReference type="GO" id="GO:0004402">
    <property type="term" value="F:histone acetyltransferase activity"/>
    <property type="evidence" value="ECO:0007669"/>
    <property type="project" value="UniProtKB-UniRule"/>
</dbReference>
<organism evidence="13 14">
    <name type="scientific">Paraphaeosphaeria sporulosa</name>
    <dbReference type="NCBI Taxonomy" id="1460663"/>
    <lineage>
        <taxon>Eukaryota</taxon>
        <taxon>Fungi</taxon>
        <taxon>Dikarya</taxon>
        <taxon>Ascomycota</taxon>
        <taxon>Pezizomycotina</taxon>
        <taxon>Dothideomycetes</taxon>
        <taxon>Pleosporomycetidae</taxon>
        <taxon>Pleosporales</taxon>
        <taxon>Massarineae</taxon>
        <taxon>Didymosphaeriaceae</taxon>
        <taxon>Paraphaeosphaeria</taxon>
    </lineage>
</organism>
<evidence type="ECO:0000256" key="5">
    <source>
        <dbReference type="ARBA" id="ARBA00023315"/>
    </source>
</evidence>
<dbReference type="PIRSF" id="PIRSF038084">
    <property type="entry name" value="HAT-B_cat"/>
    <property type="match status" value="1"/>
</dbReference>
<dbReference type="GO" id="GO:0031509">
    <property type="term" value="P:subtelomeric heterochromatin formation"/>
    <property type="evidence" value="ECO:0007669"/>
    <property type="project" value="InterPro"/>
</dbReference>
<name>A0A177BVB9_9PLEO</name>
<comment type="subcellular location">
    <subcellularLocation>
        <location evidence="7">Cytoplasm</location>
    </subcellularLocation>
    <subcellularLocation>
        <location evidence="7">Nucleus</location>
    </subcellularLocation>
</comment>
<dbReference type="Gene3D" id="3.40.630.30">
    <property type="match status" value="1"/>
</dbReference>
<evidence type="ECO:0000313" key="14">
    <source>
        <dbReference type="Proteomes" id="UP000077069"/>
    </source>
</evidence>
<keyword evidence="7" id="KW-0539">Nucleus</keyword>
<dbReference type="InterPro" id="IPR016181">
    <property type="entry name" value="Acyl_CoA_acyltransferase"/>
</dbReference>
<evidence type="ECO:0000256" key="11">
    <source>
        <dbReference type="SAM" id="MobiDB-lite"/>
    </source>
</evidence>
<feature type="binding site" evidence="9">
    <location>
        <begin position="280"/>
        <end position="282"/>
    </location>
    <ligand>
        <name>acetyl-CoA</name>
        <dbReference type="ChEBI" id="CHEBI:57288"/>
    </ligand>
</feature>
<dbReference type="Pfam" id="PF10394">
    <property type="entry name" value="Hat1_N"/>
    <property type="match status" value="1"/>
</dbReference>
<comment type="function">
    <text evidence="7">Catalytic component of the histone acetylase B (HAT-B) complex. Has intrinsic substrate specificity that modifies lysine in recognition sequence GXGKXG. Involved in DNA double-strand break repair.</text>
</comment>
<dbReference type="PANTHER" id="PTHR12046">
    <property type="entry name" value="HISTONE ACETYLTRANSFERASE TYPE B CATALYTIC SUBUNIT"/>
    <property type="match status" value="1"/>
</dbReference>
<dbReference type="InterPro" id="IPR017380">
    <property type="entry name" value="Hist_AcTrfase_B-typ_cat-su"/>
</dbReference>
<dbReference type="GeneID" id="28759380"/>
<evidence type="ECO:0000256" key="7">
    <source>
        <dbReference type="PIRNR" id="PIRNR038084"/>
    </source>
</evidence>
<evidence type="ECO:0000256" key="10">
    <source>
        <dbReference type="PIRSR" id="PIRSR038084-3"/>
    </source>
</evidence>
<evidence type="ECO:0000259" key="12">
    <source>
        <dbReference type="Pfam" id="PF10394"/>
    </source>
</evidence>
<proteinExistence type="inferred from homology"/>
<evidence type="ECO:0000256" key="3">
    <source>
        <dbReference type="ARBA" id="ARBA00021268"/>
    </source>
</evidence>
<keyword evidence="7" id="KW-0963">Cytoplasm</keyword>
<dbReference type="SUPFAM" id="SSF55729">
    <property type="entry name" value="Acyl-CoA N-acyltransferases (Nat)"/>
    <property type="match status" value="1"/>
</dbReference>
<keyword evidence="14" id="KW-1185">Reference proteome</keyword>
<dbReference type="OrthoDB" id="10253098at2759"/>
<sequence length="526" mass="61072">MNVQLEEYITSANECFELNLTRPSQDAAPEPVFSESFNPTHTYAFFGEDEEIIGYKEPSIKLSFRANDMKPSLKAGFEEKVELPEEVYSEKHLKVDFATVFKDYLPASVFDRSETPADGVRTDPTSKDWRPPGKQLHTFTHHGKQFEIWVGSFADPTARSLWDNIRILPILFIEGATLPELDVDWSNERWSIYMLYEVTSTDDDISPYTLAGFSTTYRLWLLPTFEIMRATKSLPSPPASTNGDAGKWTPPRLTQDPVTFRINEHIDPLEQPSRERISQFLILPPYQGQHLGATLYQTIFADLVKRPYIYELTVEDPDEAFDAMRDYSDMEYLHSLSAFQSLTIPATIPREKLAKSAPIPRDEILGNGVDLRQLQRETKIVSRQFNRMLELYLLSTIPPAHRNKNRITRKDRCSNENDRRYYFWRLAVKDRIYRQNRDSLENMEEGEEALTTAQKVEMIENAVDNQQAEFEERMKGLEKRAKWKNGEKPEGSSSRSKRKRMIVEEDEDDEWEDMDDESVSSKRARV</sequence>
<dbReference type="STRING" id="1460663.A0A177BVB9"/>
<dbReference type="EC" id="2.3.1.48" evidence="2 7"/>
<evidence type="ECO:0000256" key="4">
    <source>
        <dbReference type="ARBA" id="ARBA00022679"/>
    </source>
</evidence>
<dbReference type="InParanoid" id="A0A177BVB9"/>
<reference evidence="13 14" key="1">
    <citation type="submission" date="2016-05" db="EMBL/GenBank/DDBJ databases">
        <title>Comparative analysis of secretome profiles of manganese(II)-oxidizing ascomycete fungi.</title>
        <authorList>
            <consortium name="DOE Joint Genome Institute"/>
            <person name="Zeiner C.A."/>
            <person name="Purvine S.O."/>
            <person name="Zink E.M."/>
            <person name="Wu S."/>
            <person name="Pasa-Tolic L."/>
            <person name="Chaput D.L."/>
            <person name="Haridas S."/>
            <person name="Grigoriev I.V."/>
            <person name="Santelli C.M."/>
            <person name="Hansel C.M."/>
        </authorList>
    </citation>
    <scope>NUCLEOTIDE SEQUENCE [LARGE SCALE GENOMIC DNA]</scope>
    <source>
        <strain evidence="13 14">AP3s5-JAC2a</strain>
    </source>
</reference>
<evidence type="ECO:0000256" key="2">
    <source>
        <dbReference type="ARBA" id="ARBA00013184"/>
    </source>
</evidence>
<dbReference type="AlphaFoldDB" id="A0A177BVB9"/>
<evidence type="ECO:0000256" key="8">
    <source>
        <dbReference type="PIRSR" id="PIRSR038084-1"/>
    </source>
</evidence>
<dbReference type="InterPro" id="IPR037113">
    <property type="entry name" value="Hat1_N_sf"/>
</dbReference>
<dbReference type="GO" id="GO:0005634">
    <property type="term" value="C:nucleus"/>
    <property type="evidence" value="ECO:0007669"/>
    <property type="project" value="UniProtKB-SubCell"/>
</dbReference>
<comment type="catalytic activity">
    <reaction evidence="6 7">
        <text>L-lysyl-[protein] + acetyl-CoA = N(6)-acetyl-L-lysyl-[protein] + CoA + H(+)</text>
        <dbReference type="Rhea" id="RHEA:45948"/>
        <dbReference type="Rhea" id="RHEA-COMP:9752"/>
        <dbReference type="Rhea" id="RHEA-COMP:10731"/>
        <dbReference type="ChEBI" id="CHEBI:15378"/>
        <dbReference type="ChEBI" id="CHEBI:29969"/>
        <dbReference type="ChEBI" id="CHEBI:57287"/>
        <dbReference type="ChEBI" id="CHEBI:57288"/>
        <dbReference type="ChEBI" id="CHEBI:61930"/>
        <dbReference type="EC" id="2.3.1.48"/>
    </reaction>
</comment>
<feature type="region of interest" description="Disordered" evidence="11">
    <location>
        <begin position="474"/>
        <end position="526"/>
    </location>
</feature>
<evidence type="ECO:0000256" key="6">
    <source>
        <dbReference type="ARBA" id="ARBA00048017"/>
    </source>
</evidence>
<dbReference type="EMBL" id="KV441562">
    <property type="protein sequence ID" value="OAF99423.1"/>
    <property type="molecule type" value="Genomic_DNA"/>
</dbReference>
<feature type="compositionally biased region" description="Basic and acidic residues" evidence="11">
    <location>
        <begin position="474"/>
        <end position="490"/>
    </location>
</feature>
<evidence type="ECO:0000313" key="13">
    <source>
        <dbReference type="EMBL" id="OAF99423.1"/>
    </source>
</evidence>
<dbReference type="Proteomes" id="UP000077069">
    <property type="component" value="Unassembled WGS sequence"/>
</dbReference>
<comment type="similarity">
    <text evidence="1 7">Belongs to the HAT1 family.</text>
</comment>
<feature type="compositionally biased region" description="Acidic residues" evidence="11">
    <location>
        <begin position="504"/>
        <end position="518"/>
    </location>
</feature>
<dbReference type="GO" id="GO:0005737">
    <property type="term" value="C:cytoplasm"/>
    <property type="evidence" value="ECO:0007669"/>
    <property type="project" value="UniProtKB-SubCell"/>
</dbReference>
<gene>
    <name evidence="13" type="ORF">CC84DRAFT_1131312</name>
</gene>